<accession>A0A3D2X636</accession>
<keyword evidence="5" id="KW-0449">Lipoprotein</keyword>
<dbReference type="CDD" id="cd13581">
    <property type="entry name" value="PBP2_AlgQ_like_2"/>
    <property type="match status" value="1"/>
</dbReference>
<evidence type="ECO:0000256" key="2">
    <source>
        <dbReference type="ARBA" id="ARBA00022729"/>
    </source>
</evidence>
<organism evidence="7 8">
    <name type="scientific">Lachnoclostridium phytofermentans</name>
    <dbReference type="NCBI Taxonomy" id="66219"/>
    <lineage>
        <taxon>Bacteria</taxon>
        <taxon>Bacillati</taxon>
        <taxon>Bacillota</taxon>
        <taxon>Clostridia</taxon>
        <taxon>Lachnospirales</taxon>
        <taxon>Lachnospiraceae</taxon>
    </lineage>
</organism>
<evidence type="ECO:0000313" key="8">
    <source>
        <dbReference type="Proteomes" id="UP000262969"/>
    </source>
</evidence>
<keyword evidence="4" id="KW-0564">Palmitate</keyword>
<keyword evidence="1" id="KW-1003">Cell membrane</keyword>
<gene>
    <name evidence="7" type="ORF">DHW61_09310</name>
</gene>
<dbReference type="InterPro" id="IPR050490">
    <property type="entry name" value="Bact_solute-bd_prot1"/>
</dbReference>
<evidence type="ECO:0000256" key="1">
    <source>
        <dbReference type="ARBA" id="ARBA00022475"/>
    </source>
</evidence>
<evidence type="ECO:0000256" key="4">
    <source>
        <dbReference type="ARBA" id="ARBA00023139"/>
    </source>
</evidence>
<keyword evidence="2 6" id="KW-0732">Signal</keyword>
<dbReference type="InterPro" id="IPR006059">
    <property type="entry name" value="SBP"/>
</dbReference>
<dbReference type="AlphaFoldDB" id="A0A3D2X636"/>
<feature type="signal peptide" evidence="6">
    <location>
        <begin position="1"/>
        <end position="24"/>
    </location>
</feature>
<dbReference type="PANTHER" id="PTHR43649">
    <property type="entry name" value="ARABINOSE-BINDING PROTEIN-RELATED"/>
    <property type="match status" value="1"/>
</dbReference>
<dbReference type="PROSITE" id="PS51257">
    <property type="entry name" value="PROKAR_LIPOPROTEIN"/>
    <property type="match status" value="1"/>
</dbReference>
<reference evidence="7 8" key="1">
    <citation type="journal article" date="2018" name="Nat. Biotechnol.">
        <title>A standardized bacterial taxonomy based on genome phylogeny substantially revises the tree of life.</title>
        <authorList>
            <person name="Parks D.H."/>
            <person name="Chuvochina M."/>
            <person name="Waite D.W."/>
            <person name="Rinke C."/>
            <person name="Skarshewski A."/>
            <person name="Chaumeil P.A."/>
            <person name="Hugenholtz P."/>
        </authorList>
    </citation>
    <scope>NUCLEOTIDE SEQUENCE [LARGE SCALE GENOMIC DNA]</scope>
    <source>
        <strain evidence="7">UBA11728</strain>
    </source>
</reference>
<evidence type="ECO:0000256" key="5">
    <source>
        <dbReference type="ARBA" id="ARBA00023288"/>
    </source>
</evidence>
<keyword evidence="3" id="KW-0472">Membrane</keyword>
<dbReference type="PANTHER" id="PTHR43649:SF33">
    <property type="entry name" value="POLYGALACTURONAN_RHAMNOGALACTURONAN-BINDING PROTEIN YTCQ"/>
    <property type="match status" value="1"/>
</dbReference>
<dbReference type="SUPFAM" id="SSF53850">
    <property type="entry name" value="Periplasmic binding protein-like II"/>
    <property type="match status" value="1"/>
</dbReference>
<proteinExistence type="predicted"/>
<comment type="caution">
    <text evidence="7">The sequence shown here is derived from an EMBL/GenBank/DDBJ whole genome shotgun (WGS) entry which is preliminary data.</text>
</comment>
<sequence>MKKLKMKKVVALLLITMMIMGVMGCSKSESTGSEKVKDSTSILTEPGTYPIVKEPIEMTIFCLAMPNVENFVTNDFTKFMEEKTGIKMKFETGSRDDWETKLNLSLSTNDYPDIIMYVSPNIAKYGVKEGILIQLDNYINEKNTPNYLAAMGQYLGATRETDGHFYSLAGLNECYHCQYAKKMWVNTYWLEKMGVDVPTTTDEFYDVCKKFLEINPNGIAIGGANSGWHVRFEEFLVNSFTFEPGKTQPYRDETAVTKDGKVITIANTEGYKKALEYMNSLYELGAIYDGNFTQNGEQLRTLANQEGEPILFIPTGTISDMFDATGNNEAYRHYQAMSPLAGPDGTRNATYMKYSGVEEGSFMITDKCKYPEAALRWADFFFTYQGSLSAQFGAEEGKDWMMNPDGKVGLNGEPALYEILNPYSAETQNHDWQDVNIAYRPAIFRLGQATDANVDVGTAEGLEKLLFDATKEKMEPFAQKGDLDILPTLKLTDEESTKIQTIGVEVQNYIEENKVAFITGSKSFEKDWDSYVKGFDNIGLPTLLEVYQTAYDRQMGK</sequence>
<protein>
    <submittedName>
        <fullName evidence="7">ABC transporter substrate-binding protein</fullName>
    </submittedName>
</protein>
<dbReference type="Pfam" id="PF01547">
    <property type="entry name" value="SBP_bac_1"/>
    <property type="match status" value="1"/>
</dbReference>
<feature type="chain" id="PRO_5039324651" evidence="6">
    <location>
        <begin position="25"/>
        <end position="557"/>
    </location>
</feature>
<dbReference type="EMBL" id="DPVV01000306">
    <property type="protein sequence ID" value="HCL02599.1"/>
    <property type="molecule type" value="Genomic_DNA"/>
</dbReference>
<evidence type="ECO:0000256" key="3">
    <source>
        <dbReference type="ARBA" id="ARBA00023136"/>
    </source>
</evidence>
<dbReference type="Gene3D" id="3.40.190.10">
    <property type="entry name" value="Periplasmic binding protein-like II"/>
    <property type="match status" value="2"/>
</dbReference>
<name>A0A3D2X636_9FIRM</name>
<evidence type="ECO:0000256" key="6">
    <source>
        <dbReference type="SAM" id="SignalP"/>
    </source>
</evidence>
<dbReference type="Proteomes" id="UP000262969">
    <property type="component" value="Unassembled WGS sequence"/>
</dbReference>
<evidence type="ECO:0000313" key="7">
    <source>
        <dbReference type="EMBL" id="HCL02599.1"/>
    </source>
</evidence>